<dbReference type="PIRSF" id="PIRSF004789">
    <property type="entry name" value="DR1281"/>
    <property type="match status" value="1"/>
</dbReference>
<name>A0A5B9PMZ1_9BACT</name>
<feature type="binding site" evidence="2">
    <location>
        <position position="39"/>
    </location>
    <ligand>
        <name>Fe cation</name>
        <dbReference type="ChEBI" id="CHEBI:24875"/>
        <label>1</label>
    </ligand>
</feature>
<dbReference type="Pfam" id="PF13277">
    <property type="entry name" value="YmdB"/>
    <property type="match status" value="1"/>
</dbReference>
<dbReference type="NCBIfam" id="TIGR00282">
    <property type="entry name" value="TIGR00282 family metallophosphoesterase"/>
    <property type="match status" value="1"/>
</dbReference>
<dbReference type="GO" id="GO:0046872">
    <property type="term" value="F:metal ion binding"/>
    <property type="evidence" value="ECO:0007669"/>
    <property type="project" value="UniProtKB-KW"/>
</dbReference>
<feature type="binding site" evidence="2">
    <location>
        <position position="151"/>
    </location>
    <ligand>
        <name>Fe cation</name>
        <dbReference type="ChEBI" id="CHEBI:24875"/>
        <label>2</label>
    </ligand>
</feature>
<dbReference type="EMBL" id="CP042912">
    <property type="protein sequence ID" value="QEG23683.1"/>
    <property type="molecule type" value="Genomic_DNA"/>
</dbReference>
<evidence type="ECO:0000313" key="4">
    <source>
        <dbReference type="Proteomes" id="UP000322214"/>
    </source>
</evidence>
<feature type="binding site" evidence="2">
    <location>
        <position position="40"/>
    </location>
    <ligand>
        <name>Fe cation</name>
        <dbReference type="ChEBI" id="CHEBI:24875"/>
        <label>1</label>
    </ligand>
</feature>
<sequence>MRILFLGDIVGKPGVDLVCETIPAWRRESSIDIVIANAENADKGSGISPSIYKRLCKAEIDCITLGDHIYRKKDIIDTLVTRDNIVKPCNYPADAPGKNWVVVKSATGRKVAVFSAMGRVFMKPVDCPFTAVERTLAEIPEDVKIRFCDFHAEATSDKQLMGRFLDGKVTAVCGTHTHVTTADEQLLPGGTAYISDVGMSGPHESILGRRIDRVMEATLTFRPIPFDVAKENVQLSGVVIEVEPKTGRSSGIRRIKITEADADRLADGMDE</sequence>
<dbReference type="OrthoDB" id="9801109at2"/>
<dbReference type="Proteomes" id="UP000322214">
    <property type="component" value="Chromosome"/>
</dbReference>
<dbReference type="STRING" id="980251.GCA_001642875_04368"/>
<dbReference type="RefSeq" id="WP_075086204.1">
    <property type="nucleotide sequence ID" value="NZ_CP042912.1"/>
</dbReference>
<dbReference type="KEGG" id="mff:MFFC18_35840"/>
<dbReference type="InterPro" id="IPR005235">
    <property type="entry name" value="YmdB-like"/>
</dbReference>
<protein>
    <recommendedName>
        <fullName evidence="5">Calcineurin-like phosphoesterase</fullName>
    </recommendedName>
</protein>
<feature type="active site" description="Proton donor" evidence="1">
    <location>
        <position position="68"/>
    </location>
</feature>
<feature type="binding site" evidence="2">
    <location>
        <position position="178"/>
    </location>
    <ligand>
        <name>Fe cation</name>
        <dbReference type="ChEBI" id="CHEBI:24875"/>
        <label>1</label>
    </ligand>
</feature>
<accession>A0A5B9PMZ1</accession>
<keyword evidence="2" id="KW-0479">Metal-binding</keyword>
<dbReference type="InterPro" id="IPR029052">
    <property type="entry name" value="Metallo-depent_PP-like"/>
</dbReference>
<dbReference type="GO" id="GO:0004113">
    <property type="term" value="F:2',3'-cyclic-nucleotide 3'-phosphodiesterase activity"/>
    <property type="evidence" value="ECO:0007669"/>
    <property type="project" value="TreeGrafter"/>
</dbReference>
<keyword evidence="4" id="KW-1185">Reference proteome</keyword>
<gene>
    <name evidence="3" type="ORF">MFFC18_35840</name>
</gene>
<evidence type="ECO:0000313" key="3">
    <source>
        <dbReference type="EMBL" id="QEG23683.1"/>
    </source>
</evidence>
<proteinExistence type="predicted"/>
<dbReference type="SUPFAM" id="SSF56300">
    <property type="entry name" value="Metallo-dependent phosphatases"/>
    <property type="match status" value="1"/>
</dbReference>
<feature type="binding site" evidence="2">
    <location>
        <position position="67"/>
    </location>
    <ligand>
        <name>Fe cation</name>
        <dbReference type="ChEBI" id="CHEBI:24875"/>
        <label>2</label>
    </ligand>
</feature>
<evidence type="ECO:0008006" key="5">
    <source>
        <dbReference type="Google" id="ProtNLM"/>
    </source>
</evidence>
<feature type="binding site" evidence="2">
    <location>
        <position position="8"/>
    </location>
    <ligand>
        <name>Fe cation</name>
        <dbReference type="ChEBI" id="CHEBI:24875"/>
        <label>1</label>
    </ligand>
</feature>
<dbReference type="PANTHER" id="PTHR36303">
    <property type="entry name" value="2',3'-CYCLIC-NUCLEOTIDE 2'-PHOSPHODIESTERASE"/>
    <property type="match status" value="1"/>
</dbReference>
<feature type="binding site" evidence="2">
    <location>
        <position position="176"/>
    </location>
    <ligand>
        <name>Fe cation</name>
        <dbReference type="ChEBI" id="CHEBI:24875"/>
        <label>2</label>
    </ligand>
</feature>
<dbReference type="PANTHER" id="PTHR36303:SF1">
    <property type="entry name" value="2',3'-CYCLIC-NUCLEOTIDE 2'-PHOSPHODIESTERASE"/>
    <property type="match status" value="1"/>
</dbReference>
<feature type="binding site" evidence="2">
    <location>
        <position position="39"/>
    </location>
    <ligand>
        <name>Fe cation</name>
        <dbReference type="ChEBI" id="CHEBI:24875"/>
        <label>2</label>
    </ligand>
</feature>
<evidence type="ECO:0000256" key="2">
    <source>
        <dbReference type="PIRSR" id="PIRSR004789-51"/>
    </source>
</evidence>
<evidence type="ECO:0000256" key="1">
    <source>
        <dbReference type="PIRSR" id="PIRSR004789-50"/>
    </source>
</evidence>
<dbReference type="Gene3D" id="3.60.21.10">
    <property type="match status" value="1"/>
</dbReference>
<reference evidence="3 4" key="1">
    <citation type="submission" date="2019-08" db="EMBL/GenBank/DDBJ databases">
        <title>Deep-cultivation of Planctomycetes and their phenomic and genomic characterization uncovers novel biology.</title>
        <authorList>
            <person name="Wiegand S."/>
            <person name="Jogler M."/>
            <person name="Boedeker C."/>
            <person name="Pinto D."/>
            <person name="Vollmers J."/>
            <person name="Rivas-Marin E."/>
            <person name="Kohn T."/>
            <person name="Peeters S.H."/>
            <person name="Heuer A."/>
            <person name="Rast P."/>
            <person name="Oberbeckmann S."/>
            <person name="Bunk B."/>
            <person name="Jeske O."/>
            <person name="Meyerdierks A."/>
            <person name="Storesund J.E."/>
            <person name="Kallscheuer N."/>
            <person name="Luecker S."/>
            <person name="Lage O.M."/>
            <person name="Pohl T."/>
            <person name="Merkel B.J."/>
            <person name="Hornburger P."/>
            <person name="Mueller R.-W."/>
            <person name="Bruemmer F."/>
            <person name="Labrenz M."/>
            <person name="Spormann A.M."/>
            <person name="Op den Camp H."/>
            <person name="Overmann J."/>
            <person name="Amann R."/>
            <person name="Jetten M.S.M."/>
            <person name="Mascher T."/>
            <person name="Medema M.H."/>
            <person name="Devos D.P."/>
            <person name="Kaster A.-K."/>
            <person name="Ovreas L."/>
            <person name="Rohde M."/>
            <person name="Galperin M.Y."/>
            <person name="Jogler C."/>
        </authorList>
    </citation>
    <scope>NUCLEOTIDE SEQUENCE [LARGE SCALE GENOMIC DNA]</scope>
    <source>
        <strain evidence="3 4">FC18</strain>
    </source>
</reference>
<dbReference type="AlphaFoldDB" id="A0A5B9PMZ1"/>
<organism evidence="3 4">
    <name type="scientific">Mariniblastus fucicola</name>
    <dbReference type="NCBI Taxonomy" id="980251"/>
    <lineage>
        <taxon>Bacteria</taxon>
        <taxon>Pseudomonadati</taxon>
        <taxon>Planctomycetota</taxon>
        <taxon>Planctomycetia</taxon>
        <taxon>Pirellulales</taxon>
        <taxon>Pirellulaceae</taxon>
        <taxon>Mariniblastus</taxon>
    </lineage>
</organism>